<dbReference type="GO" id="GO:0003677">
    <property type="term" value="F:DNA binding"/>
    <property type="evidence" value="ECO:0007669"/>
    <property type="project" value="UniProtKB-UniRule"/>
</dbReference>
<accession>A0A2W5TLQ0</accession>
<dbReference type="InterPro" id="IPR050109">
    <property type="entry name" value="HTH-type_TetR-like_transc_reg"/>
</dbReference>
<proteinExistence type="predicted"/>
<sequence length="242" mass="26763">MNECSFTPHRGNAHAIDLPYPANPHQQPGLARIMTLQTRALQVPAAPEGRQTDILDAVREAFVEKGFDGASMQDLARAAGMSVGNFYRYFDSKDAIVEALIRHDLTEIERDFAIIIKSENPLATLRETLHQHVLDKRNSADSRLWAEITAVAARKERVAKVLHQLEDDIHRYLLAVFAHVTGTNEAAVGQRYGGHASLIILLVKASSMCSPIQPVRLAELGDLVMRTINHTLDEIETDAAKG</sequence>
<dbReference type="EMBL" id="QFQS01000003">
    <property type="protein sequence ID" value="PZQ96647.1"/>
    <property type="molecule type" value="Genomic_DNA"/>
</dbReference>
<dbReference type="Pfam" id="PF00440">
    <property type="entry name" value="TetR_N"/>
    <property type="match status" value="1"/>
</dbReference>
<name>A0A2W5TLQ0_CERSP</name>
<keyword evidence="1 2" id="KW-0238">DNA-binding</keyword>
<dbReference type="SUPFAM" id="SSF46689">
    <property type="entry name" value="Homeodomain-like"/>
    <property type="match status" value="1"/>
</dbReference>
<dbReference type="Proteomes" id="UP000248975">
    <property type="component" value="Unassembled WGS sequence"/>
</dbReference>
<protein>
    <submittedName>
        <fullName evidence="4">TetR/AcrR family transcriptional regulator</fullName>
    </submittedName>
</protein>
<evidence type="ECO:0000256" key="2">
    <source>
        <dbReference type="PROSITE-ProRule" id="PRU00335"/>
    </source>
</evidence>
<evidence type="ECO:0000313" key="5">
    <source>
        <dbReference type="Proteomes" id="UP000248975"/>
    </source>
</evidence>
<reference evidence="4 5" key="1">
    <citation type="submission" date="2017-08" db="EMBL/GenBank/DDBJ databases">
        <title>Infants hospitalized years apart are colonized by the same room-sourced microbial strains.</title>
        <authorList>
            <person name="Brooks B."/>
            <person name="Olm M.R."/>
            <person name="Firek B.A."/>
            <person name="Baker R."/>
            <person name="Thomas B.C."/>
            <person name="Morowitz M.J."/>
            <person name="Banfield J.F."/>
        </authorList>
    </citation>
    <scope>NUCLEOTIDE SEQUENCE [LARGE SCALE GENOMIC DNA]</scope>
    <source>
        <strain evidence="4">S2_003_000_R2_11</strain>
    </source>
</reference>
<comment type="caution">
    <text evidence="4">The sequence shown here is derived from an EMBL/GenBank/DDBJ whole genome shotgun (WGS) entry which is preliminary data.</text>
</comment>
<feature type="DNA-binding region" description="H-T-H motif" evidence="2">
    <location>
        <begin position="71"/>
        <end position="90"/>
    </location>
</feature>
<dbReference type="InterPro" id="IPR009057">
    <property type="entry name" value="Homeodomain-like_sf"/>
</dbReference>
<evidence type="ECO:0000313" key="4">
    <source>
        <dbReference type="EMBL" id="PZQ96647.1"/>
    </source>
</evidence>
<evidence type="ECO:0000259" key="3">
    <source>
        <dbReference type="PROSITE" id="PS50977"/>
    </source>
</evidence>
<gene>
    <name evidence="4" type="ORF">DI533_13685</name>
</gene>
<organism evidence="4 5">
    <name type="scientific">Cereibacter sphaeroides</name>
    <name type="common">Rhodobacter sphaeroides</name>
    <dbReference type="NCBI Taxonomy" id="1063"/>
    <lineage>
        <taxon>Bacteria</taxon>
        <taxon>Pseudomonadati</taxon>
        <taxon>Pseudomonadota</taxon>
        <taxon>Alphaproteobacteria</taxon>
        <taxon>Rhodobacterales</taxon>
        <taxon>Paracoccaceae</taxon>
        <taxon>Cereibacter</taxon>
    </lineage>
</organism>
<feature type="domain" description="HTH tetR-type" evidence="3">
    <location>
        <begin position="48"/>
        <end position="108"/>
    </location>
</feature>
<dbReference type="AlphaFoldDB" id="A0A2W5TLQ0"/>
<dbReference type="PROSITE" id="PS50977">
    <property type="entry name" value="HTH_TETR_2"/>
    <property type="match status" value="1"/>
</dbReference>
<dbReference type="PANTHER" id="PTHR30055">
    <property type="entry name" value="HTH-TYPE TRANSCRIPTIONAL REGULATOR RUTR"/>
    <property type="match status" value="1"/>
</dbReference>
<dbReference type="PRINTS" id="PR00455">
    <property type="entry name" value="HTHTETR"/>
</dbReference>
<dbReference type="InterPro" id="IPR001647">
    <property type="entry name" value="HTH_TetR"/>
</dbReference>
<evidence type="ECO:0000256" key="1">
    <source>
        <dbReference type="ARBA" id="ARBA00023125"/>
    </source>
</evidence>
<dbReference type="Gene3D" id="1.10.357.10">
    <property type="entry name" value="Tetracycline Repressor, domain 2"/>
    <property type="match status" value="1"/>
</dbReference>